<proteinExistence type="predicted"/>
<protein>
    <submittedName>
        <fullName evidence="2">Ubiquitin carboxyl-terminal hydrolase 29</fullName>
    </submittedName>
</protein>
<reference evidence="2" key="1">
    <citation type="journal article" date="2023" name="Front. Mar. Sci.">
        <title>A new Merluccius polli reference genome to investigate the effects of global change in West African waters.</title>
        <authorList>
            <person name="Mateo J.L."/>
            <person name="Blanco-Fernandez C."/>
            <person name="Garcia-Vazquez E."/>
            <person name="Machado-Schiaffino G."/>
        </authorList>
    </citation>
    <scope>NUCLEOTIDE SEQUENCE</scope>
    <source>
        <strain evidence="2">C29</strain>
        <tissue evidence="2">Fin</tissue>
    </source>
</reference>
<name>A0AA47MQG6_MERPO</name>
<dbReference type="AlphaFoldDB" id="A0AA47MQG6"/>
<evidence type="ECO:0000256" key="1">
    <source>
        <dbReference type="SAM" id="SignalP"/>
    </source>
</evidence>
<dbReference type="SUPFAM" id="SSF54001">
    <property type="entry name" value="Cysteine proteinases"/>
    <property type="match status" value="1"/>
</dbReference>
<keyword evidence="2" id="KW-0378">Hydrolase</keyword>
<organism evidence="2 3">
    <name type="scientific">Merluccius polli</name>
    <name type="common">Benguela hake</name>
    <name type="synonym">Merluccius cadenati</name>
    <dbReference type="NCBI Taxonomy" id="89951"/>
    <lineage>
        <taxon>Eukaryota</taxon>
        <taxon>Metazoa</taxon>
        <taxon>Chordata</taxon>
        <taxon>Craniata</taxon>
        <taxon>Vertebrata</taxon>
        <taxon>Euteleostomi</taxon>
        <taxon>Actinopterygii</taxon>
        <taxon>Neopterygii</taxon>
        <taxon>Teleostei</taxon>
        <taxon>Neoteleostei</taxon>
        <taxon>Acanthomorphata</taxon>
        <taxon>Zeiogadaria</taxon>
        <taxon>Gadariae</taxon>
        <taxon>Gadiformes</taxon>
        <taxon>Gadoidei</taxon>
        <taxon>Merlucciidae</taxon>
        <taxon>Merluccius</taxon>
    </lineage>
</organism>
<dbReference type="CDD" id="cd02257">
    <property type="entry name" value="Peptidase_C19"/>
    <property type="match status" value="1"/>
</dbReference>
<feature type="chain" id="PRO_5041282271" evidence="1">
    <location>
        <begin position="33"/>
        <end position="163"/>
    </location>
</feature>
<feature type="signal peptide" evidence="1">
    <location>
        <begin position="1"/>
        <end position="32"/>
    </location>
</feature>
<dbReference type="Proteomes" id="UP001174136">
    <property type="component" value="Unassembled WGS sequence"/>
</dbReference>
<evidence type="ECO:0000313" key="3">
    <source>
        <dbReference type="Proteomes" id="UP001174136"/>
    </source>
</evidence>
<keyword evidence="3" id="KW-1185">Reference proteome</keyword>
<dbReference type="InterPro" id="IPR038765">
    <property type="entry name" value="Papain-like_cys_pep_sf"/>
</dbReference>
<sequence>MTPAFLISYVMQCLSRPHVFLLLLFMKMKMEGEALQGTTPSLRYICPVQNFEFRLQCVRTCSSCGDTVFQEEEENSLSLDLHPTLLYFKSWSAPAGSALVARQQVLVLHLKRFHHDGAKLRKVTDAVSIPPLLSLASLVGEQGDAAGMGTLRYVVTLRMAQRS</sequence>
<evidence type="ECO:0000313" key="2">
    <source>
        <dbReference type="EMBL" id="KAK0144279.1"/>
    </source>
</evidence>
<accession>A0AA47MQG6</accession>
<gene>
    <name evidence="2" type="primary">USP29</name>
    <name evidence="2" type="ORF">N1851_017365</name>
</gene>
<comment type="caution">
    <text evidence="2">The sequence shown here is derived from an EMBL/GenBank/DDBJ whole genome shotgun (WGS) entry which is preliminary data.</text>
</comment>
<dbReference type="EMBL" id="JAOPHQ010003145">
    <property type="protein sequence ID" value="KAK0144279.1"/>
    <property type="molecule type" value="Genomic_DNA"/>
</dbReference>
<dbReference type="GO" id="GO:0016787">
    <property type="term" value="F:hydrolase activity"/>
    <property type="evidence" value="ECO:0007669"/>
    <property type="project" value="UniProtKB-KW"/>
</dbReference>
<dbReference type="Gene3D" id="3.90.70.10">
    <property type="entry name" value="Cysteine proteinases"/>
    <property type="match status" value="1"/>
</dbReference>
<keyword evidence="1" id="KW-0732">Signal</keyword>